<name>A0ACC2V1T2_9TREE</name>
<evidence type="ECO:0000313" key="2">
    <source>
        <dbReference type="Proteomes" id="UP001227268"/>
    </source>
</evidence>
<sequence>MALGEWEKAVEKYADALEIMRGIHGEVATELAPLLLPYGKALFEVACRQTGVLGKAETGAEEPEEKGPAGKAAQFTFEGDEDDDEDEQPEEGAAEGGQGEDAAAEGDDDDFTVAWEVLDLARTLFEKQDLHLVAKDLGETYAVLGDVSLETENFPQAVEDYTSALKTFHQCLPATSREIASSHYRLAIVLESLSDKKQEAIENVEKAIESVQARKTAIERGLDPDHVIEEDYEVGGHKLRAHGKGKGKGKEVINHKTSKLTEEERKKQVGECEEQLKDLQLKLEDLKTAPEREGIVEDTIAHLLGNTPAASGTAGQAMDDIAAKVNDLTNMVKKKARKTADQAGVPTTTKGIKKQVSAVQEQAVDQASTVKDQLVDQAAVLKDQATKQASTLAEKAVDQAATLKDQAIDQASLVTDQVLDQASALKDIAADRAATLADQVVDQASMYKDIASEQASTLTGQVVDQATVLKDQLMDQASSAAVSLQVQVTEGAQVAAESLTEKAQSVLAQAQHTVDDLMKAGTSQAQHAISAIKSAANGIVQEIMEEGKQVTQESVEAVQGVLEDVKEGKEKAVHVAEDLAKHAQETAHAGLESAKHAGESIVQEIMEEGQEATREAVEAVTGTAEDVMGGIEAIGREGKRKVEELKPEEIEEESHKKQRTE</sequence>
<keyword evidence="2" id="KW-1185">Reference proteome</keyword>
<protein>
    <submittedName>
        <fullName evidence="1">Uncharacterized protein</fullName>
    </submittedName>
</protein>
<reference evidence="1" key="1">
    <citation type="submission" date="2023-04" db="EMBL/GenBank/DDBJ databases">
        <title>Draft Genome sequencing of Naganishia species isolated from polar environments using Oxford Nanopore Technology.</title>
        <authorList>
            <person name="Leo P."/>
            <person name="Venkateswaran K."/>
        </authorList>
    </citation>
    <scope>NUCLEOTIDE SEQUENCE</scope>
    <source>
        <strain evidence="1">MNA-CCFEE 5423</strain>
    </source>
</reference>
<accession>A0ACC2V1T2</accession>
<proteinExistence type="predicted"/>
<gene>
    <name evidence="1" type="ORF">QFC21_006576</name>
</gene>
<organism evidence="1 2">
    <name type="scientific">Naganishia friedmannii</name>
    <dbReference type="NCBI Taxonomy" id="89922"/>
    <lineage>
        <taxon>Eukaryota</taxon>
        <taxon>Fungi</taxon>
        <taxon>Dikarya</taxon>
        <taxon>Basidiomycota</taxon>
        <taxon>Agaricomycotina</taxon>
        <taxon>Tremellomycetes</taxon>
        <taxon>Filobasidiales</taxon>
        <taxon>Filobasidiaceae</taxon>
        <taxon>Naganishia</taxon>
    </lineage>
</organism>
<comment type="caution">
    <text evidence="1">The sequence shown here is derived from an EMBL/GenBank/DDBJ whole genome shotgun (WGS) entry which is preliminary data.</text>
</comment>
<evidence type="ECO:0000313" key="1">
    <source>
        <dbReference type="EMBL" id="KAJ9093080.1"/>
    </source>
</evidence>
<dbReference type="Proteomes" id="UP001227268">
    <property type="component" value="Unassembled WGS sequence"/>
</dbReference>
<dbReference type="EMBL" id="JASBWT010000033">
    <property type="protein sequence ID" value="KAJ9093080.1"/>
    <property type="molecule type" value="Genomic_DNA"/>
</dbReference>